<evidence type="ECO:0000256" key="1">
    <source>
        <dbReference type="SAM" id="MobiDB-lite"/>
    </source>
</evidence>
<gene>
    <name evidence="2" type="ORF">CHC34_27595</name>
    <name evidence="3" type="ORF">F6X26_26830</name>
</gene>
<feature type="region of interest" description="Disordered" evidence="1">
    <location>
        <begin position="101"/>
        <end position="132"/>
    </location>
</feature>
<dbReference type="EMBL" id="AALAOU010000034">
    <property type="protein sequence ID" value="ECX6662504.1"/>
    <property type="molecule type" value="Genomic_DNA"/>
</dbReference>
<keyword evidence="2" id="KW-0614">Plasmid</keyword>
<name>A0A619I4H2_SALER</name>
<evidence type="ECO:0000313" key="4">
    <source>
        <dbReference type="Proteomes" id="UP000251994"/>
    </source>
</evidence>
<reference evidence="2 4" key="1">
    <citation type="submission" date="2018-06" db="EMBL/GenBank/DDBJ databases">
        <title>Completed Genome Sequences of 32 Strains from Various Serotypes of Salmonella enterica.</title>
        <authorList>
            <person name="Nash J.H.E."/>
            <person name="Robertson J."/>
            <person name="Bessonov K."/>
        </authorList>
    </citation>
    <scope>NUCLEOTIDE SEQUENCE [LARGE SCALE GENOMIC DNA]</scope>
    <source>
        <strain evidence="2 4">SA20021456</strain>
        <plasmid evidence="2">pSA20021456.1</plasmid>
        <plasmid evidence="4">psa20021456.1</plasmid>
    </source>
</reference>
<geneLocation type="plasmid" evidence="4">
    <name>psa20021456.1</name>
</geneLocation>
<reference evidence="3" key="2">
    <citation type="submission" date="2019-09" db="EMBL/GenBank/DDBJ databases">
        <authorList>
            <consortium name="PulseNet: The National Subtyping Network for Foodborne Disease Surveillance"/>
            <person name="Tarr C.L."/>
            <person name="Trees E."/>
            <person name="Katz L.S."/>
            <person name="Carleton-Romer H.A."/>
            <person name="Stroika S."/>
            <person name="Kucerova Z."/>
            <person name="Roache K.F."/>
            <person name="Sabol A.L."/>
            <person name="Besser J."/>
            <person name="Gerner-Smidt P."/>
        </authorList>
    </citation>
    <scope>NUCLEOTIDE SEQUENCE</scope>
    <source>
        <strain evidence="3">PNUSAS101199</strain>
    </source>
</reference>
<organism evidence="3">
    <name type="scientific">Salmonella enterica</name>
    <name type="common">Salmonella choleraesuis</name>
    <dbReference type="NCBI Taxonomy" id="28901"/>
    <lineage>
        <taxon>Bacteria</taxon>
        <taxon>Pseudomonadati</taxon>
        <taxon>Pseudomonadota</taxon>
        <taxon>Gammaproteobacteria</taxon>
        <taxon>Enterobacterales</taxon>
        <taxon>Enterobacteriaceae</taxon>
        <taxon>Salmonella</taxon>
    </lineage>
</organism>
<evidence type="ECO:0000313" key="2">
    <source>
        <dbReference type="EMBL" id="AXD74572.1"/>
    </source>
</evidence>
<dbReference type="Proteomes" id="UP000251994">
    <property type="component" value="Plasmid pSA20021456.1"/>
</dbReference>
<geneLocation type="plasmid" evidence="2">
    <name>pSA20021456.1</name>
</geneLocation>
<sequence length="238" mass="27697">MQPFSLNYENISRRLTETVIPDYGRRMDSTRLKQRGEEIKRKFSVLNSWPPVRLAEAELYREDVSQQDIRISRLSVPDFLTLLFDPYSRAQWDDFILKHADQAGNTSGPENDYRNMTGERSQQPERPQYGEPAMPEAWRDVIAERQRQINSGRTPEHDDEYINGALALAAACYARQAGMWGTDCSVYYRDAVVPDIWPWAREYWKPSSPRRDLEKAGALILAEMERHDRAAARKNNEN</sequence>
<accession>A0A619I4H2</accession>
<dbReference type="AlphaFoldDB" id="A0A619I4H2"/>
<dbReference type="RefSeq" id="WP_023223035.1">
    <property type="nucleotide sequence ID" value="NZ_CP030220.1"/>
</dbReference>
<proteinExistence type="predicted"/>
<dbReference type="EMBL" id="CP030220">
    <property type="protein sequence ID" value="AXD74572.1"/>
    <property type="molecule type" value="Genomic_DNA"/>
</dbReference>
<evidence type="ECO:0000313" key="3">
    <source>
        <dbReference type="EMBL" id="ECX6662504.1"/>
    </source>
</evidence>
<protein>
    <submittedName>
        <fullName evidence="3">Uncharacterized protein</fullName>
    </submittedName>
</protein>